<proteinExistence type="predicted"/>
<evidence type="ECO:0000259" key="1">
    <source>
        <dbReference type="Pfam" id="PF22936"/>
    </source>
</evidence>
<feature type="domain" description="Retrovirus-related Pol polyprotein from transposon TNT 1-94-like beta-barrel" evidence="1">
    <location>
        <begin position="38"/>
        <end position="80"/>
    </location>
</feature>
<protein>
    <recommendedName>
        <fullName evidence="1">Retrovirus-related Pol polyprotein from transposon TNT 1-94-like beta-barrel domain-containing protein</fullName>
    </recommendedName>
</protein>
<keyword evidence="3" id="KW-1185">Reference proteome</keyword>
<dbReference type="AlphaFoldDB" id="A0AAQ3UXT4"/>
<evidence type="ECO:0000313" key="2">
    <source>
        <dbReference type="EMBL" id="WVZ98285.1"/>
    </source>
</evidence>
<accession>A0AAQ3UXT4</accession>
<sequence>MDLRHRHFQPHDRFAHRLLRPRHGHRWNCAIRRWLGCSNEGCGTVLFDCKNGEHRAFPNTYFIPRLTANIINCGQLDEDDFEILIRHGFMRVRDEQGRLLAKICRGPG</sequence>
<organism evidence="2 3">
    <name type="scientific">Paspalum notatum var. saurae</name>
    <dbReference type="NCBI Taxonomy" id="547442"/>
    <lineage>
        <taxon>Eukaryota</taxon>
        <taxon>Viridiplantae</taxon>
        <taxon>Streptophyta</taxon>
        <taxon>Embryophyta</taxon>
        <taxon>Tracheophyta</taxon>
        <taxon>Spermatophyta</taxon>
        <taxon>Magnoliopsida</taxon>
        <taxon>Liliopsida</taxon>
        <taxon>Poales</taxon>
        <taxon>Poaceae</taxon>
        <taxon>PACMAD clade</taxon>
        <taxon>Panicoideae</taxon>
        <taxon>Andropogonodae</taxon>
        <taxon>Paspaleae</taxon>
        <taxon>Paspalinae</taxon>
        <taxon>Paspalum</taxon>
    </lineage>
</organism>
<evidence type="ECO:0000313" key="3">
    <source>
        <dbReference type="Proteomes" id="UP001341281"/>
    </source>
</evidence>
<gene>
    <name evidence="2" type="ORF">U9M48_043747</name>
</gene>
<dbReference type="Proteomes" id="UP001341281">
    <property type="component" value="Chromosome 10"/>
</dbReference>
<dbReference type="EMBL" id="CP144754">
    <property type="protein sequence ID" value="WVZ98285.1"/>
    <property type="molecule type" value="Genomic_DNA"/>
</dbReference>
<reference evidence="2 3" key="1">
    <citation type="submission" date="2024-02" db="EMBL/GenBank/DDBJ databases">
        <title>High-quality chromosome-scale genome assembly of Pensacola bahiagrass (Paspalum notatum Flugge var. saurae).</title>
        <authorList>
            <person name="Vega J.M."/>
            <person name="Podio M."/>
            <person name="Orjuela J."/>
            <person name="Siena L.A."/>
            <person name="Pessino S.C."/>
            <person name="Combes M.C."/>
            <person name="Mariac C."/>
            <person name="Albertini E."/>
            <person name="Pupilli F."/>
            <person name="Ortiz J.P.A."/>
            <person name="Leblanc O."/>
        </authorList>
    </citation>
    <scope>NUCLEOTIDE SEQUENCE [LARGE SCALE GENOMIC DNA]</scope>
    <source>
        <strain evidence="2">R1</strain>
        <tissue evidence="2">Leaf</tissue>
    </source>
</reference>
<dbReference type="Pfam" id="PF22936">
    <property type="entry name" value="Pol_BBD"/>
    <property type="match status" value="1"/>
</dbReference>
<name>A0AAQ3UXT4_PASNO</name>
<dbReference type="InterPro" id="IPR054722">
    <property type="entry name" value="PolX-like_BBD"/>
</dbReference>